<dbReference type="PROSITE" id="PS50977">
    <property type="entry name" value="HTH_TETR_2"/>
    <property type="match status" value="1"/>
</dbReference>
<protein>
    <submittedName>
        <fullName evidence="6">Transcriptional regulator, TetR family</fullName>
    </submittedName>
</protein>
<accession>N1MLX9</accession>
<sequence length="186" mass="20455">MRPEQSKALIFEAAERLIASQGAASLTVRGIAAEAGMNPSLVRYYYESTEDLLIAFFRQMAEEHSRKVEEALCAPHPLRALWNLHTRAPSGLLTMEIMSLGHRYESIREELVRHMDAVRKHVSRALQDKLSGEASCFGTNSPSGAAFIFLATAAALIADRGIGIHSGNAQAEEIVECWLDKVESAM</sequence>
<reference evidence="6 7" key="1">
    <citation type="submission" date="2013-03" db="EMBL/GenBank/DDBJ databases">
        <authorList>
            <person name="Le V."/>
        </authorList>
    </citation>
    <scope>NUCLEOTIDE SEQUENCE [LARGE SCALE GENOMIC DNA]</scope>
    <source>
        <strain evidence="6 7">BiD32</strain>
    </source>
</reference>
<reference evidence="7" key="2">
    <citation type="submission" date="2013-04" db="EMBL/GenBank/DDBJ databases">
        <title>Bisphenol A degrading Sphingobium sp. strain BiD32.</title>
        <authorList>
            <person name="Nielsen J.L."/>
            <person name="Zhou N.A."/>
            <person name="Kjeldal H."/>
        </authorList>
    </citation>
    <scope>NUCLEOTIDE SEQUENCE [LARGE SCALE GENOMIC DNA]</scope>
    <source>
        <strain evidence="7">BiD32</strain>
    </source>
</reference>
<keyword evidence="7" id="KW-1185">Reference proteome</keyword>
<evidence type="ECO:0000256" key="2">
    <source>
        <dbReference type="ARBA" id="ARBA00023125"/>
    </source>
</evidence>
<dbReference type="SUPFAM" id="SSF46689">
    <property type="entry name" value="Homeodomain-like"/>
    <property type="match status" value="1"/>
</dbReference>
<dbReference type="Pfam" id="PF00440">
    <property type="entry name" value="TetR_N"/>
    <property type="match status" value="1"/>
</dbReference>
<gene>
    <name evidence="6" type="ORF">EBBID32_8340</name>
</gene>
<dbReference type="InterPro" id="IPR001647">
    <property type="entry name" value="HTH_TetR"/>
</dbReference>
<dbReference type="GO" id="GO:0000976">
    <property type="term" value="F:transcription cis-regulatory region binding"/>
    <property type="evidence" value="ECO:0007669"/>
    <property type="project" value="TreeGrafter"/>
</dbReference>
<evidence type="ECO:0000313" key="7">
    <source>
        <dbReference type="Proteomes" id="UP000013201"/>
    </source>
</evidence>
<dbReference type="PANTHER" id="PTHR30055:SF234">
    <property type="entry name" value="HTH-TYPE TRANSCRIPTIONAL REGULATOR BETI"/>
    <property type="match status" value="1"/>
</dbReference>
<dbReference type="InterPro" id="IPR009057">
    <property type="entry name" value="Homeodomain-like_sf"/>
</dbReference>
<proteinExistence type="predicted"/>
<keyword evidence="3" id="KW-0804">Transcription</keyword>
<organism evidence="6 7">
    <name type="scientific">Sphingobium indicum BiD32</name>
    <dbReference type="NCBI Taxonomy" id="1301087"/>
    <lineage>
        <taxon>Bacteria</taxon>
        <taxon>Pseudomonadati</taxon>
        <taxon>Pseudomonadota</taxon>
        <taxon>Alphaproteobacteria</taxon>
        <taxon>Sphingomonadales</taxon>
        <taxon>Sphingomonadaceae</taxon>
        <taxon>Sphingobium</taxon>
    </lineage>
</organism>
<feature type="DNA-binding region" description="H-T-H motif" evidence="4">
    <location>
        <begin position="27"/>
        <end position="46"/>
    </location>
</feature>
<keyword evidence="1" id="KW-0805">Transcription regulation</keyword>
<evidence type="ECO:0000313" key="6">
    <source>
        <dbReference type="EMBL" id="CCW16498.1"/>
    </source>
</evidence>
<dbReference type="GO" id="GO:0003700">
    <property type="term" value="F:DNA-binding transcription factor activity"/>
    <property type="evidence" value="ECO:0007669"/>
    <property type="project" value="TreeGrafter"/>
</dbReference>
<comment type="caution">
    <text evidence="6">The sequence shown here is derived from an EMBL/GenBank/DDBJ whole genome shotgun (WGS) entry which is preliminary data.</text>
</comment>
<evidence type="ECO:0000256" key="1">
    <source>
        <dbReference type="ARBA" id="ARBA00023015"/>
    </source>
</evidence>
<dbReference type="InterPro" id="IPR050109">
    <property type="entry name" value="HTH-type_TetR-like_transc_reg"/>
</dbReference>
<dbReference type="AlphaFoldDB" id="N1MLX9"/>
<keyword evidence="2 4" id="KW-0238">DNA-binding</keyword>
<dbReference type="EMBL" id="CAVK010000040">
    <property type="protein sequence ID" value="CCW16498.1"/>
    <property type="molecule type" value="Genomic_DNA"/>
</dbReference>
<dbReference type="PANTHER" id="PTHR30055">
    <property type="entry name" value="HTH-TYPE TRANSCRIPTIONAL REGULATOR RUTR"/>
    <property type="match status" value="1"/>
</dbReference>
<evidence type="ECO:0000256" key="4">
    <source>
        <dbReference type="PROSITE-ProRule" id="PRU00335"/>
    </source>
</evidence>
<evidence type="ECO:0000256" key="3">
    <source>
        <dbReference type="ARBA" id="ARBA00023163"/>
    </source>
</evidence>
<feature type="domain" description="HTH tetR-type" evidence="5">
    <location>
        <begin position="4"/>
        <end position="64"/>
    </location>
</feature>
<name>N1MLX9_9SPHN</name>
<dbReference type="Gene3D" id="1.10.357.10">
    <property type="entry name" value="Tetracycline Repressor, domain 2"/>
    <property type="match status" value="1"/>
</dbReference>
<evidence type="ECO:0000259" key="5">
    <source>
        <dbReference type="PROSITE" id="PS50977"/>
    </source>
</evidence>
<dbReference type="Proteomes" id="UP000013201">
    <property type="component" value="Unassembled WGS sequence"/>
</dbReference>
<dbReference type="PRINTS" id="PR00455">
    <property type="entry name" value="HTHTETR"/>
</dbReference>